<dbReference type="Pfam" id="PF25000">
    <property type="entry name" value="DUF7779"/>
    <property type="match status" value="1"/>
</dbReference>
<dbReference type="Proteomes" id="UP000244855">
    <property type="component" value="Unassembled WGS sequence"/>
</dbReference>
<dbReference type="InterPro" id="IPR056125">
    <property type="entry name" value="DUF7708"/>
</dbReference>
<dbReference type="EMBL" id="KZ805781">
    <property type="protein sequence ID" value="PVH91781.1"/>
    <property type="molecule type" value="Genomic_DNA"/>
</dbReference>
<dbReference type="SMART" id="SM00028">
    <property type="entry name" value="TPR"/>
    <property type="match status" value="4"/>
</dbReference>
<dbReference type="SUPFAM" id="SSF52540">
    <property type="entry name" value="P-loop containing nucleoside triphosphate hydrolases"/>
    <property type="match status" value="1"/>
</dbReference>
<dbReference type="GO" id="GO:0043531">
    <property type="term" value="F:ADP binding"/>
    <property type="evidence" value="ECO:0007669"/>
    <property type="project" value="InterPro"/>
</dbReference>
<proteinExistence type="predicted"/>
<evidence type="ECO:0000313" key="2">
    <source>
        <dbReference type="EMBL" id="PVH91781.1"/>
    </source>
</evidence>
<dbReference type="InterPro" id="IPR002182">
    <property type="entry name" value="NB-ARC"/>
</dbReference>
<protein>
    <recommendedName>
        <fullName evidence="1">AAA+ ATPase domain-containing protein</fullName>
    </recommendedName>
</protein>
<dbReference type="Pfam" id="PF00931">
    <property type="entry name" value="NB-ARC"/>
    <property type="match status" value="1"/>
</dbReference>
<dbReference type="Pfam" id="PF24809">
    <property type="entry name" value="DUF7708"/>
    <property type="match status" value="1"/>
</dbReference>
<dbReference type="PANTHER" id="PTHR35205">
    <property type="entry name" value="NB-ARC AND TPR DOMAIN PROTEIN"/>
    <property type="match status" value="1"/>
</dbReference>
<keyword evidence="3" id="KW-1185">Reference proteome</keyword>
<dbReference type="Pfam" id="PF13424">
    <property type="entry name" value="TPR_12"/>
    <property type="match status" value="1"/>
</dbReference>
<dbReference type="InterPro" id="IPR056681">
    <property type="entry name" value="DUF7779"/>
</dbReference>
<dbReference type="PRINTS" id="PR00364">
    <property type="entry name" value="DISEASERSIST"/>
</dbReference>
<dbReference type="Gene3D" id="3.40.50.300">
    <property type="entry name" value="P-loop containing nucleotide triphosphate hydrolases"/>
    <property type="match status" value="1"/>
</dbReference>
<dbReference type="AlphaFoldDB" id="A0A2V1D1A7"/>
<dbReference type="SMART" id="SM00382">
    <property type="entry name" value="AAA"/>
    <property type="match status" value="1"/>
</dbReference>
<dbReference type="InterPro" id="IPR003593">
    <property type="entry name" value="AAA+_ATPase"/>
</dbReference>
<gene>
    <name evidence="2" type="ORF">DM02DRAFT_620319</name>
</gene>
<dbReference type="InterPro" id="IPR019734">
    <property type="entry name" value="TPR_rpt"/>
</dbReference>
<dbReference type="Gene3D" id="1.25.40.10">
    <property type="entry name" value="Tetratricopeptide repeat domain"/>
    <property type="match status" value="2"/>
</dbReference>
<dbReference type="InterPro" id="IPR027417">
    <property type="entry name" value="P-loop_NTPase"/>
</dbReference>
<dbReference type="STRING" id="97972.A0A2V1D1A7"/>
<dbReference type="PANTHER" id="PTHR35205:SF1">
    <property type="entry name" value="ZU5 DOMAIN-CONTAINING PROTEIN"/>
    <property type="match status" value="1"/>
</dbReference>
<sequence>MKPFAHRLYDSIPPAMDTAEPVRPIWKAAIDRYYSELEEGGMKKTPTIEKDLWEIESPVALIDEIQSMIPQEPAVSKVWTTVLPKLEPVLLGLNDFAAVIAWSLGMNGRVAALLWGSMRLILRFARPVFPELITVLEELRNVLPKARISEQEFPASESLEMALLNMYTEIIVFYAFAITFFRNNPSAINNRHAWSAFNSRFEKVISNLRIYSRKVDEIVDMVRLSKETHSAETVKAIQGLQKLMISDNGIPCHIIPFGINLKFYGRTTEMQELKKVLDPGAEHQTLRVISICGLGGVGKTQLALNYANLSRDLYDAIAWIQADTQTKLVQSLATFASKLGLPKEGGGEDDYQSIQKVKDWLNNSGKTFLIIFDNVEDVHILSQIWPTSSKGSVIITSRSPAVAARRAKTIMQLKSFEEDTAVGILYELTSLQPVDNNDAKAAREICQLVGGLPLAMVHMSSFIQDRGFSYVEFLALYRKHAERIFAKDQSQVDYDHTLNTVWDMSLLSLSTNARVLLNLLSFFDPDSIPERLFISTRAKIFEPRLAFLMDEFDFGDAVSELMTKTSLINRLASSKSLSLHRLVRFAMFIRVPEEERALYLDNTIQLLYHAFLNTWDTRGPEQGHGWRSWETCSAIVAHLSSLMGLQKRYNLKATNVDVFAELMFRIGTYLWECEQPTTAKSFFEYGLGLNIDPSSRISAQAYRLLGHIGLDVAQPRAALAAYQKALAAREKIEETKSPAIAEVYDSIACSYCEIGDITKALDYLEKSDEINFAHYDRTSARTQAIYALAYLRGGQPEKALEALRLCWKLQDKTQEEIAESKYPKHAGDIVLLSRIHYTLGQREEAQRLASRSISIRRGIFGAKGPRVADSIFIVARMLVAEGEHVMAARMLGEVIDMSRDMGEMKGHLARALWFLASTEEALENPADAKRLRKEANEERAKIMGREVPDDDTDEAYMDLVGWMLW</sequence>
<dbReference type="SUPFAM" id="SSF48452">
    <property type="entry name" value="TPR-like"/>
    <property type="match status" value="1"/>
</dbReference>
<evidence type="ECO:0000313" key="3">
    <source>
        <dbReference type="Proteomes" id="UP000244855"/>
    </source>
</evidence>
<accession>A0A2V1D1A7</accession>
<evidence type="ECO:0000259" key="1">
    <source>
        <dbReference type="SMART" id="SM00382"/>
    </source>
</evidence>
<name>A0A2V1D1A7_9PLEO</name>
<dbReference type="InterPro" id="IPR011990">
    <property type="entry name" value="TPR-like_helical_dom_sf"/>
</dbReference>
<dbReference type="OrthoDB" id="5394701at2759"/>
<feature type="domain" description="AAA+ ATPase" evidence="1">
    <location>
        <begin position="285"/>
        <end position="417"/>
    </location>
</feature>
<organism evidence="2 3">
    <name type="scientific">Periconia macrospinosa</name>
    <dbReference type="NCBI Taxonomy" id="97972"/>
    <lineage>
        <taxon>Eukaryota</taxon>
        <taxon>Fungi</taxon>
        <taxon>Dikarya</taxon>
        <taxon>Ascomycota</taxon>
        <taxon>Pezizomycotina</taxon>
        <taxon>Dothideomycetes</taxon>
        <taxon>Pleosporomycetidae</taxon>
        <taxon>Pleosporales</taxon>
        <taxon>Massarineae</taxon>
        <taxon>Periconiaceae</taxon>
        <taxon>Periconia</taxon>
    </lineage>
</organism>
<reference evidence="2 3" key="1">
    <citation type="journal article" date="2018" name="Sci. Rep.">
        <title>Comparative genomics provides insights into the lifestyle and reveals functional heterogeneity of dark septate endophytic fungi.</title>
        <authorList>
            <person name="Knapp D.G."/>
            <person name="Nemeth J.B."/>
            <person name="Barry K."/>
            <person name="Hainaut M."/>
            <person name="Henrissat B."/>
            <person name="Johnson J."/>
            <person name="Kuo A."/>
            <person name="Lim J.H.P."/>
            <person name="Lipzen A."/>
            <person name="Nolan M."/>
            <person name="Ohm R.A."/>
            <person name="Tamas L."/>
            <person name="Grigoriev I.V."/>
            <person name="Spatafora J.W."/>
            <person name="Nagy L.G."/>
            <person name="Kovacs G.M."/>
        </authorList>
    </citation>
    <scope>NUCLEOTIDE SEQUENCE [LARGE SCALE GENOMIC DNA]</scope>
    <source>
        <strain evidence="2 3">DSE2036</strain>
    </source>
</reference>